<organism evidence="12 13">
    <name type="scientific">Peptostreptococcus anaerobius</name>
    <dbReference type="NCBI Taxonomy" id="1261"/>
    <lineage>
        <taxon>Bacteria</taxon>
        <taxon>Bacillati</taxon>
        <taxon>Bacillota</taxon>
        <taxon>Clostridia</taxon>
        <taxon>Peptostreptococcales</taxon>
        <taxon>Peptostreptococcaceae</taxon>
        <taxon>Peptostreptococcus</taxon>
    </lineage>
</organism>
<dbReference type="GO" id="GO:0004315">
    <property type="term" value="F:3-oxoacyl-[acyl-carrier-protein] synthase activity"/>
    <property type="evidence" value="ECO:0007669"/>
    <property type="project" value="InterPro"/>
</dbReference>
<keyword evidence="7" id="KW-0443">Lipid metabolism</keyword>
<dbReference type="NCBIfam" id="TIGR00747">
    <property type="entry name" value="fabH"/>
    <property type="match status" value="1"/>
</dbReference>
<evidence type="ECO:0000256" key="8">
    <source>
        <dbReference type="ARBA" id="ARBA00023160"/>
    </source>
</evidence>
<evidence type="ECO:0000256" key="4">
    <source>
        <dbReference type="ARBA" id="ARBA00022516"/>
    </source>
</evidence>
<evidence type="ECO:0000313" key="13">
    <source>
        <dbReference type="Proteomes" id="UP000070326"/>
    </source>
</evidence>
<name>A0A135YZB3_9FIRM</name>
<dbReference type="PANTHER" id="PTHR34069:SF2">
    <property type="entry name" value="BETA-KETOACYL-[ACYL-CARRIER-PROTEIN] SYNTHASE III"/>
    <property type="match status" value="1"/>
</dbReference>
<protein>
    <submittedName>
        <fullName evidence="12">Beta-ketoacyl-acyl-carrier-protein synthase III</fullName>
    </submittedName>
</protein>
<dbReference type="SUPFAM" id="SSF53901">
    <property type="entry name" value="Thiolase-like"/>
    <property type="match status" value="1"/>
</dbReference>
<dbReference type="CDD" id="cd00830">
    <property type="entry name" value="KAS_III"/>
    <property type="match status" value="1"/>
</dbReference>
<evidence type="ECO:0000256" key="3">
    <source>
        <dbReference type="ARBA" id="ARBA00022490"/>
    </source>
</evidence>
<keyword evidence="9" id="KW-0012">Acyltransferase</keyword>
<dbReference type="STRING" id="1261.HMPREF3195_00081"/>
<reference evidence="12 13" key="1">
    <citation type="submission" date="2016-02" db="EMBL/GenBank/DDBJ databases">
        <authorList>
            <person name="Wen L."/>
            <person name="He K."/>
            <person name="Yang H."/>
        </authorList>
    </citation>
    <scope>NUCLEOTIDE SEQUENCE [LARGE SCALE GENOMIC DNA]</scope>
    <source>
        <strain evidence="12 13">MJR8628A</strain>
    </source>
</reference>
<dbReference type="InterPro" id="IPR013747">
    <property type="entry name" value="ACP_syn_III_C"/>
</dbReference>
<evidence type="ECO:0000256" key="5">
    <source>
        <dbReference type="ARBA" id="ARBA00022679"/>
    </source>
</evidence>
<keyword evidence="4" id="KW-0444">Lipid biosynthesis</keyword>
<accession>A0A135YZB3</accession>
<evidence type="ECO:0000256" key="6">
    <source>
        <dbReference type="ARBA" id="ARBA00022832"/>
    </source>
</evidence>
<dbReference type="PATRIC" id="fig|1261.5.peg.83"/>
<comment type="pathway">
    <text evidence="1">Lipid metabolism.</text>
</comment>
<dbReference type="Gene3D" id="3.40.47.10">
    <property type="match status" value="1"/>
</dbReference>
<evidence type="ECO:0000259" key="10">
    <source>
        <dbReference type="Pfam" id="PF08541"/>
    </source>
</evidence>
<keyword evidence="6" id="KW-0276">Fatty acid metabolism</keyword>
<dbReference type="NCBIfam" id="NF006829">
    <property type="entry name" value="PRK09352.1"/>
    <property type="match status" value="1"/>
</dbReference>
<sequence>MGVNIIGTGSYVPDNILDNEMLSKLVDTNDEWIVERTGIRRRHISKDETTEDMALKACQRAIEKSSIDVDEIEMIIVASVTSDTKVPSTAFTIAGRMGLKNIICMDINVACSGYIYAIATAKAMMRDMGKKYALVVGAERLTKYVNWEDRTTCILFGDGAGCMILENEDLVEDRPVSKYKYEIIDYHLGGKPDVKKYLTIDAKDKIDDEDNLYIGMNGRQVYKFATDVGPKVIDKLLKDNSVDASQVYSFVAHQANMRIIECLSDRSNIGMDRWYTNIQEYGNTSSASVAIAFDEVASRLESSDQDEGDILGKYLITTAFGGGLSFGGILMKIKKA</sequence>
<dbReference type="GO" id="GO:0006633">
    <property type="term" value="P:fatty acid biosynthetic process"/>
    <property type="evidence" value="ECO:0007669"/>
    <property type="project" value="UniProtKB-KW"/>
</dbReference>
<dbReference type="PANTHER" id="PTHR34069">
    <property type="entry name" value="3-OXOACYL-[ACYL-CARRIER-PROTEIN] SYNTHASE 3"/>
    <property type="match status" value="1"/>
</dbReference>
<comment type="caution">
    <text evidence="12">The sequence shown here is derived from an EMBL/GenBank/DDBJ whole genome shotgun (WGS) entry which is preliminary data.</text>
</comment>
<evidence type="ECO:0000256" key="7">
    <source>
        <dbReference type="ARBA" id="ARBA00023098"/>
    </source>
</evidence>
<dbReference type="AlphaFoldDB" id="A0A135YZB3"/>
<dbReference type="RefSeq" id="WP_061101528.1">
    <property type="nucleotide sequence ID" value="NZ_CAXUJS010000011.1"/>
</dbReference>
<gene>
    <name evidence="12" type="ORF">HMPREF3195_00081</name>
</gene>
<keyword evidence="3" id="KW-0963">Cytoplasm</keyword>
<dbReference type="InterPro" id="IPR013751">
    <property type="entry name" value="ACP_syn_III_N"/>
</dbReference>
<feature type="domain" description="Beta-ketoacyl-[acyl-carrier-protein] synthase III N-terminal" evidence="11">
    <location>
        <begin position="105"/>
        <end position="169"/>
    </location>
</feature>
<evidence type="ECO:0000256" key="9">
    <source>
        <dbReference type="ARBA" id="ARBA00023315"/>
    </source>
</evidence>
<evidence type="ECO:0000256" key="1">
    <source>
        <dbReference type="ARBA" id="ARBA00005189"/>
    </source>
</evidence>
<proteinExistence type="inferred from homology"/>
<dbReference type="GO" id="GO:0044550">
    <property type="term" value="P:secondary metabolite biosynthetic process"/>
    <property type="evidence" value="ECO:0007669"/>
    <property type="project" value="TreeGrafter"/>
</dbReference>
<evidence type="ECO:0000259" key="11">
    <source>
        <dbReference type="Pfam" id="PF08545"/>
    </source>
</evidence>
<keyword evidence="8" id="KW-0275">Fatty acid biosynthesis</keyword>
<dbReference type="eggNOG" id="COG0332">
    <property type="taxonomic scope" value="Bacteria"/>
</dbReference>
<dbReference type="Pfam" id="PF08545">
    <property type="entry name" value="ACP_syn_III"/>
    <property type="match status" value="1"/>
</dbReference>
<comment type="similarity">
    <text evidence="2">Belongs to the thiolase-like superfamily. FabH family.</text>
</comment>
<dbReference type="InterPro" id="IPR004655">
    <property type="entry name" value="FabH"/>
</dbReference>
<dbReference type="Proteomes" id="UP000070326">
    <property type="component" value="Unassembled WGS sequence"/>
</dbReference>
<evidence type="ECO:0000256" key="2">
    <source>
        <dbReference type="ARBA" id="ARBA00008642"/>
    </source>
</evidence>
<feature type="domain" description="Beta-ketoacyl-[acyl-carrier-protein] synthase III C-terminal" evidence="10">
    <location>
        <begin position="237"/>
        <end position="333"/>
    </location>
</feature>
<dbReference type="InterPro" id="IPR016039">
    <property type="entry name" value="Thiolase-like"/>
</dbReference>
<dbReference type="Pfam" id="PF08541">
    <property type="entry name" value="ACP_syn_III_C"/>
    <property type="match status" value="1"/>
</dbReference>
<dbReference type="EMBL" id="LSQZ01000002">
    <property type="protein sequence ID" value="KXI14710.1"/>
    <property type="molecule type" value="Genomic_DNA"/>
</dbReference>
<evidence type="ECO:0000313" key="12">
    <source>
        <dbReference type="EMBL" id="KXI14710.1"/>
    </source>
</evidence>
<keyword evidence="5" id="KW-0808">Transferase</keyword>